<proteinExistence type="predicted"/>
<dbReference type="Proteomes" id="UP000198923">
    <property type="component" value="Unassembled WGS sequence"/>
</dbReference>
<gene>
    <name evidence="1" type="ORF">SAMN05421505_105168</name>
</gene>
<accession>A0A1G7V8B8</accession>
<reference evidence="1 2" key="1">
    <citation type="submission" date="2016-10" db="EMBL/GenBank/DDBJ databases">
        <authorList>
            <person name="de Groot N.N."/>
        </authorList>
    </citation>
    <scope>NUCLEOTIDE SEQUENCE [LARGE SCALE GENOMIC DNA]</scope>
    <source>
        <strain evidence="1 2">CPCC 201354</strain>
    </source>
</reference>
<dbReference type="EMBL" id="FNCN01000005">
    <property type="protein sequence ID" value="SDG56062.1"/>
    <property type="molecule type" value="Genomic_DNA"/>
</dbReference>
<protein>
    <submittedName>
        <fullName evidence="1">Uncharacterized protein</fullName>
    </submittedName>
</protein>
<name>A0A1G7V8B8_9ACTN</name>
<evidence type="ECO:0000313" key="1">
    <source>
        <dbReference type="EMBL" id="SDG56062.1"/>
    </source>
</evidence>
<organism evidence="1 2">
    <name type="scientific">Sinosporangium album</name>
    <dbReference type="NCBI Taxonomy" id="504805"/>
    <lineage>
        <taxon>Bacteria</taxon>
        <taxon>Bacillati</taxon>
        <taxon>Actinomycetota</taxon>
        <taxon>Actinomycetes</taxon>
        <taxon>Streptosporangiales</taxon>
        <taxon>Streptosporangiaceae</taxon>
        <taxon>Sinosporangium</taxon>
    </lineage>
</organism>
<dbReference type="STRING" id="504805.SAMN05421505_105168"/>
<evidence type="ECO:0000313" key="2">
    <source>
        <dbReference type="Proteomes" id="UP000198923"/>
    </source>
</evidence>
<keyword evidence="2" id="KW-1185">Reference proteome</keyword>
<dbReference type="AlphaFoldDB" id="A0A1G7V8B8"/>
<sequence>MLRPETSIDSGMRLLVMVEVGKGGIVSRHDEMLSGP</sequence>